<feature type="short sequence motif" description="Histidine triad motif" evidence="2 3">
    <location>
        <begin position="96"/>
        <end position="100"/>
    </location>
</feature>
<dbReference type="PROSITE" id="PS51084">
    <property type="entry name" value="HIT_2"/>
    <property type="match status" value="1"/>
</dbReference>
<proteinExistence type="predicted"/>
<feature type="domain" description="HIT" evidence="4">
    <location>
        <begin position="4"/>
        <end position="111"/>
    </location>
</feature>
<dbReference type="SUPFAM" id="SSF54197">
    <property type="entry name" value="HIT-like"/>
    <property type="match status" value="1"/>
</dbReference>
<dbReference type="PANTHER" id="PTHR23089">
    <property type="entry name" value="HISTIDINE TRIAD HIT PROTEIN"/>
    <property type="match status" value="1"/>
</dbReference>
<protein>
    <submittedName>
        <fullName evidence="5">Histidine triad nucleotide-binding protein</fullName>
    </submittedName>
</protein>
<dbReference type="Pfam" id="PF11969">
    <property type="entry name" value="DcpS_C"/>
    <property type="match status" value="1"/>
</dbReference>
<name>A0A1G2K7H9_9BACT</name>
<reference evidence="5 6" key="1">
    <citation type="journal article" date="2016" name="Nat. Commun.">
        <title>Thousands of microbial genomes shed light on interconnected biogeochemical processes in an aquifer system.</title>
        <authorList>
            <person name="Anantharaman K."/>
            <person name="Brown C.T."/>
            <person name="Hug L.A."/>
            <person name="Sharon I."/>
            <person name="Castelle C.J."/>
            <person name="Probst A.J."/>
            <person name="Thomas B.C."/>
            <person name="Singh A."/>
            <person name="Wilkins M.J."/>
            <person name="Karaoz U."/>
            <person name="Brodie E.L."/>
            <person name="Williams K.H."/>
            <person name="Hubbard S.S."/>
            <person name="Banfield J.F."/>
        </authorList>
    </citation>
    <scope>NUCLEOTIDE SEQUENCE [LARGE SCALE GENOMIC DNA]</scope>
</reference>
<gene>
    <name evidence="5" type="ORF">A2847_01415</name>
</gene>
<organism evidence="5 6">
    <name type="scientific">Candidatus Sungbacteria bacterium RIFCSPHIGHO2_01_FULL_50_25</name>
    <dbReference type="NCBI Taxonomy" id="1802265"/>
    <lineage>
        <taxon>Bacteria</taxon>
        <taxon>Candidatus Sungiibacteriota</taxon>
    </lineage>
</organism>
<evidence type="ECO:0000259" key="4">
    <source>
        <dbReference type="PROSITE" id="PS51084"/>
    </source>
</evidence>
<dbReference type="InterPro" id="IPR011146">
    <property type="entry name" value="HIT-like"/>
</dbReference>
<evidence type="ECO:0000256" key="2">
    <source>
        <dbReference type="PIRSR" id="PIRSR601310-3"/>
    </source>
</evidence>
<dbReference type="InterPro" id="IPR001310">
    <property type="entry name" value="Histidine_triad_HIT"/>
</dbReference>
<dbReference type="Proteomes" id="UP000178574">
    <property type="component" value="Unassembled WGS sequence"/>
</dbReference>
<accession>A0A1G2K7H9</accession>
<evidence type="ECO:0000256" key="1">
    <source>
        <dbReference type="PIRSR" id="PIRSR601310-1"/>
    </source>
</evidence>
<dbReference type="CDD" id="cd01276">
    <property type="entry name" value="PKCI_related"/>
    <property type="match status" value="1"/>
</dbReference>
<comment type="caution">
    <text evidence="5">The sequence shown here is derived from an EMBL/GenBank/DDBJ whole genome shotgun (WGS) entry which is preliminary data.</text>
</comment>
<dbReference type="GO" id="GO:0003824">
    <property type="term" value="F:catalytic activity"/>
    <property type="evidence" value="ECO:0007669"/>
    <property type="project" value="InterPro"/>
</dbReference>
<dbReference type="AlphaFoldDB" id="A0A1G2K7H9"/>
<evidence type="ECO:0000256" key="3">
    <source>
        <dbReference type="PROSITE-ProRule" id="PRU00464"/>
    </source>
</evidence>
<feature type="active site" description="Tele-AMP-histidine intermediate" evidence="1">
    <location>
        <position position="98"/>
    </location>
</feature>
<dbReference type="InterPro" id="IPR036265">
    <property type="entry name" value="HIT-like_sf"/>
</dbReference>
<dbReference type="InterPro" id="IPR019808">
    <property type="entry name" value="Histidine_triad_CS"/>
</dbReference>
<evidence type="ECO:0000313" key="5">
    <source>
        <dbReference type="EMBL" id="OGZ95399.1"/>
    </source>
</evidence>
<sequence>MDCIFCKIAKGDMPAEKMVYEDDKVKAFYDIHPKAPVHILVIPKEHVASIAHLEENHADLIQKIIYTAKQIAKDQGLAGYRLVFNVGRNGGQVIDHLHLHLLGGWKGEQDRKVHV</sequence>
<evidence type="ECO:0000313" key="6">
    <source>
        <dbReference type="Proteomes" id="UP000178574"/>
    </source>
</evidence>
<dbReference type="Gene3D" id="3.30.428.10">
    <property type="entry name" value="HIT-like"/>
    <property type="match status" value="1"/>
</dbReference>
<dbReference type="PROSITE" id="PS00892">
    <property type="entry name" value="HIT_1"/>
    <property type="match status" value="1"/>
</dbReference>
<dbReference type="EMBL" id="MHQD01000034">
    <property type="protein sequence ID" value="OGZ95399.1"/>
    <property type="molecule type" value="Genomic_DNA"/>
</dbReference>